<evidence type="ECO:0000256" key="2">
    <source>
        <dbReference type="SAM" id="Phobius"/>
    </source>
</evidence>
<dbReference type="EMBL" id="CP119880">
    <property type="protein sequence ID" value="WFD35860.1"/>
    <property type="molecule type" value="Genomic_DNA"/>
</dbReference>
<reference evidence="3" key="1">
    <citation type="submission" date="2023-03" db="EMBL/GenBank/DDBJ databases">
        <title>Mating type loci evolution in Malassezia.</title>
        <authorList>
            <person name="Coelho M.A."/>
        </authorList>
    </citation>
    <scope>NUCLEOTIDE SEQUENCE</scope>
    <source>
        <strain evidence="3">CBS 11721</strain>
    </source>
</reference>
<dbReference type="GO" id="GO:0006888">
    <property type="term" value="P:endoplasmic reticulum to Golgi vesicle-mediated transport"/>
    <property type="evidence" value="ECO:0007669"/>
    <property type="project" value="TreeGrafter"/>
</dbReference>
<dbReference type="Proteomes" id="UP001219933">
    <property type="component" value="Chromosome 4"/>
</dbReference>
<dbReference type="InterPro" id="IPR013248">
    <property type="entry name" value="Psh3/Shr3"/>
</dbReference>
<organism evidence="3 4">
    <name type="scientific">Malassezia cuniculi</name>
    <dbReference type="NCBI Taxonomy" id="948313"/>
    <lineage>
        <taxon>Eukaryota</taxon>
        <taxon>Fungi</taxon>
        <taxon>Dikarya</taxon>
        <taxon>Basidiomycota</taxon>
        <taxon>Ustilaginomycotina</taxon>
        <taxon>Malasseziomycetes</taxon>
        <taxon>Malasseziales</taxon>
        <taxon>Malasseziaceae</taxon>
        <taxon>Malassezia</taxon>
    </lineage>
</organism>
<dbReference type="SMART" id="SM00786">
    <property type="entry name" value="SHR3_chaperone"/>
    <property type="match status" value="1"/>
</dbReference>
<dbReference type="PANTHER" id="PTHR28228:SF1">
    <property type="entry name" value="SECRETORY COMPONENT PROTEIN SHR3"/>
    <property type="match status" value="1"/>
</dbReference>
<accession>A0AAF0ESD8</accession>
<dbReference type="GO" id="GO:0051082">
    <property type="term" value="F:unfolded protein binding"/>
    <property type="evidence" value="ECO:0007669"/>
    <property type="project" value="TreeGrafter"/>
</dbReference>
<keyword evidence="2" id="KW-0472">Membrane</keyword>
<evidence type="ECO:0000313" key="4">
    <source>
        <dbReference type="Proteomes" id="UP001219933"/>
    </source>
</evidence>
<dbReference type="Pfam" id="PF08229">
    <property type="entry name" value="SHR3_chaperone"/>
    <property type="match status" value="1"/>
</dbReference>
<keyword evidence="4" id="KW-1185">Reference proteome</keyword>
<feature type="transmembrane region" description="Helical" evidence="2">
    <location>
        <begin position="136"/>
        <end position="157"/>
    </location>
</feature>
<dbReference type="PANTHER" id="PTHR28228">
    <property type="entry name" value="SECRETORY COMPONENT PROTEIN SHR3"/>
    <property type="match status" value="1"/>
</dbReference>
<keyword evidence="2" id="KW-0812">Transmembrane</keyword>
<protein>
    <submittedName>
        <fullName evidence="3">Protein csh3</fullName>
    </submittedName>
</protein>
<name>A0AAF0ESD8_9BASI</name>
<dbReference type="AlphaFoldDB" id="A0AAF0ESD8"/>
<evidence type="ECO:0000256" key="1">
    <source>
        <dbReference type="SAM" id="Coils"/>
    </source>
</evidence>
<feature type="coiled-coil region" evidence="1">
    <location>
        <begin position="166"/>
        <end position="193"/>
    </location>
</feature>
<proteinExistence type="predicted"/>
<keyword evidence="2" id="KW-1133">Transmembrane helix</keyword>
<gene>
    <name evidence="3" type="primary">CSH3</name>
    <name evidence="3" type="ORF">MCUN1_002728</name>
</gene>
<feature type="transmembrane region" description="Helical" evidence="2">
    <location>
        <begin position="73"/>
        <end position="94"/>
    </location>
</feature>
<evidence type="ECO:0000313" key="3">
    <source>
        <dbReference type="EMBL" id="WFD35860.1"/>
    </source>
</evidence>
<dbReference type="GO" id="GO:0005789">
    <property type="term" value="C:endoplasmic reticulum membrane"/>
    <property type="evidence" value="ECO:0007669"/>
    <property type="project" value="TreeGrafter"/>
</dbReference>
<keyword evidence="1" id="KW-0175">Coiled coil</keyword>
<sequence>MGFRTGVIFAASTFDTPLLFTKFTEEQVIRAENFYVSIYNAPRGIPSCLHGVIGLGIIGIASKLHRWTETDLYFGLGSMILFVGATIMYIAVIWPNLRALANPTEAGYIVKAVFETELERNSNSFPPLTFHERLSVVQVVSATNIIIAALLFGVLLLQIGQWYVDRQHLNELNKRRNEQIAKLEQQRTQETRKTK</sequence>